<name>A0ABW0KZS2_9BURK</name>
<evidence type="ECO:0000313" key="7">
    <source>
        <dbReference type="EMBL" id="MFC5458914.1"/>
    </source>
</evidence>
<dbReference type="PANTHER" id="PTHR30055:SF175">
    <property type="entry name" value="HTH-TYPE TRANSCRIPTIONAL REPRESSOR KSTR2"/>
    <property type="match status" value="1"/>
</dbReference>
<accession>A0ABW0KZS2</accession>
<dbReference type="InterPro" id="IPR041490">
    <property type="entry name" value="KstR2_TetR_C"/>
</dbReference>
<keyword evidence="2" id="KW-0805">Transcription regulation</keyword>
<dbReference type="PROSITE" id="PS50977">
    <property type="entry name" value="HTH_TETR_2"/>
    <property type="match status" value="1"/>
</dbReference>
<dbReference type="Gene3D" id="1.10.357.10">
    <property type="entry name" value="Tetracycline Repressor, domain 2"/>
    <property type="match status" value="1"/>
</dbReference>
<evidence type="ECO:0000256" key="4">
    <source>
        <dbReference type="ARBA" id="ARBA00023163"/>
    </source>
</evidence>
<dbReference type="Proteomes" id="UP001596050">
    <property type="component" value="Unassembled WGS sequence"/>
</dbReference>
<evidence type="ECO:0000256" key="2">
    <source>
        <dbReference type="ARBA" id="ARBA00023015"/>
    </source>
</evidence>
<keyword evidence="3 5" id="KW-0238">DNA-binding</keyword>
<evidence type="ECO:0000256" key="3">
    <source>
        <dbReference type="ARBA" id="ARBA00023125"/>
    </source>
</evidence>
<evidence type="ECO:0000259" key="6">
    <source>
        <dbReference type="PROSITE" id="PS50977"/>
    </source>
</evidence>
<comment type="caution">
    <text evidence="7">The sequence shown here is derived from an EMBL/GenBank/DDBJ whole genome shotgun (WGS) entry which is preliminary data.</text>
</comment>
<keyword evidence="1" id="KW-0678">Repressor</keyword>
<keyword evidence="8" id="KW-1185">Reference proteome</keyword>
<evidence type="ECO:0000256" key="1">
    <source>
        <dbReference type="ARBA" id="ARBA00022491"/>
    </source>
</evidence>
<reference evidence="8" key="1">
    <citation type="journal article" date="2019" name="Int. J. Syst. Evol. Microbiol.">
        <title>The Global Catalogue of Microorganisms (GCM) 10K type strain sequencing project: providing services to taxonomists for standard genome sequencing and annotation.</title>
        <authorList>
            <consortium name="The Broad Institute Genomics Platform"/>
            <consortium name="The Broad Institute Genome Sequencing Center for Infectious Disease"/>
            <person name="Wu L."/>
            <person name="Ma J."/>
        </authorList>
    </citation>
    <scope>NUCLEOTIDE SEQUENCE [LARGE SCALE GENOMIC DNA]</scope>
    <source>
        <strain evidence="8">KACC 12649</strain>
    </source>
</reference>
<keyword evidence="4" id="KW-0804">Transcription</keyword>
<feature type="DNA-binding region" description="H-T-H motif" evidence="5">
    <location>
        <begin position="46"/>
        <end position="65"/>
    </location>
</feature>
<dbReference type="Pfam" id="PF17932">
    <property type="entry name" value="TetR_C_24"/>
    <property type="match status" value="1"/>
</dbReference>
<dbReference type="InterPro" id="IPR050109">
    <property type="entry name" value="HTH-type_TetR-like_transc_reg"/>
</dbReference>
<protein>
    <submittedName>
        <fullName evidence="7">TetR/AcrR family transcriptional regulator</fullName>
    </submittedName>
</protein>
<dbReference type="InterPro" id="IPR009057">
    <property type="entry name" value="Homeodomain-like_sf"/>
</dbReference>
<dbReference type="SUPFAM" id="SSF48498">
    <property type="entry name" value="Tetracyclin repressor-like, C-terminal domain"/>
    <property type="match status" value="1"/>
</dbReference>
<dbReference type="RefSeq" id="WP_379780231.1">
    <property type="nucleotide sequence ID" value="NZ_JBHSMU010000004.1"/>
</dbReference>
<dbReference type="SUPFAM" id="SSF46689">
    <property type="entry name" value="Homeodomain-like"/>
    <property type="match status" value="1"/>
</dbReference>
<sequence>MKDDSNIARRRKAAMAEGGVEYTAKRDELVRVAVTLFKEKGYKSTSLNDIAKAAGLDRATLYYYVASKEELFEEAVHGVLDANLREAERLLKTATLGPREKLQLLFERLMASYEENYPHTYVYIQEQMQHVDAEATPWERNMVQQTKRFKRIVTLLLKEGIASGAFRADVPAELAANMLFGMFNWTHRWHRPGGQLNARAIAAAFCRIFFDGMQDAGDEQRDTPTFIQ</sequence>
<evidence type="ECO:0000313" key="8">
    <source>
        <dbReference type="Proteomes" id="UP001596050"/>
    </source>
</evidence>
<dbReference type="Pfam" id="PF00440">
    <property type="entry name" value="TetR_N"/>
    <property type="match status" value="1"/>
</dbReference>
<evidence type="ECO:0000256" key="5">
    <source>
        <dbReference type="PROSITE-ProRule" id="PRU00335"/>
    </source>
</evidence>
<dbReference type="InterPro" id="IPR001647">
    <property type="entry name" value="HTH_TetR"/>
</dbReference>
<dbReference type="PRINTS" id="PR00455">
    <property type="entry name" value="HTHTETR"/>
</dbReference>
<dbReference type="InterPro" id="IPR036271">
    <property type="entry name" value="Tet_transcr_reg_TetR-rel_C_sf"/>
</dbReference>
<proteinExistence type="predicted"/>
<dbReference type="Gene3D" id="1.10.10.60">
    <property type="entry name" value="Homeodomain-like"/>
    <property type="match status" value="1"/>
</dbReference>
<feature type="domain" description="HTH tetR-type" evidence="6">
    <location>
        <begin position="23"/>
        <end position="83"/>
    </location>
</feature>
<dbReference type="EMBL" id="JBHSMU010000004">
    <property type="protein sequence ID" value="MFC5458914.1"/>
    <property type="molecule type" value="Genomic_DNA"/>
</dbReference>
<dbReference type="PANTHER" id="PTHR30055">
    <property type="entry name" value="HTH-TYPE TRANSCRIPTIONAL REGULATOR RUTR"/>
    <property type="match status" value="1"/>
</dbReference>
<gene>
    <name evidence="7" type="ORF">ACFPN5_03705</name>
</gene>
<organism evidence="7 8">
    <name type="scientific">Massilia niabensis</name>
    <dbReference type="NCBI Taxonomy" id="544910"/>
    <lineage>
        <taxon>Bacteria</taxon>
        <taxon>Pseudomonadati</taxon>
        <taxon>Pseudomonadota</taxon>
        <taxon>Betaproteobacteria</taxon>
        <taxon>Burkholderiales</taxon>
        <taxon>Oxalobacteraceae</taxon>
        <taxon>Telluria group</taxon>
        <taxon>Massilia</taxon>
    </lineage>
</organism>